<keyword evidence="4 11" id="KW-0138">CF(0)</keyword>
<evidence type="ECO:0000256" key="12">
    <source>
        <dbReference type="RuleBase" id="RU000483"/>
    </source>
</evidence>
<dbReference type="InterPro" id="IPR017692">
    <property type="entry name" value="Alt_ATP_synth_F0_Asu"/>
</dbReference>
<dbReference type="PANTHER" id="PTHR42823:SF3">
    <property type="entry name" value="ATP SYNTHASE SUBUNIT A, CHLOROPLASTIC"/>
    <property type="match status" value="1"/>
</dbReference>
<dbReference type="AlphaFoldDB" id="A3IYM8"/>
<feature type="transmembrane region" description="Helical" evidence="11">
    <location>
        <begin position="193"/>
        <end position="215"/>
    </location>
</feature>
<dbReference type="HAMAP" id="MF_01393">
    <property type="entry name" value="ATP_synth_a_bact"/>
    <property type="match status" value="1"/>
</dbReference>
<keyword evidence="5 11" id="KW-0812">Transmembrane</keyword>
<dbReference type="GO" id="GO:0031676">
    <property type="term" value="C:plasma membrane-derived thylakoid membrane"/>
    <property type="evidence" value="ECO:0007669"/>
    <property type="project" value="UniProtKB-SubCell"/>
</dbReference>
<feature type="transmembrane region" description="Helical" evidence="11">
    <location>
        <begin position="20"/>
        <end position="39"/>
    </location>
</feature>
<evidence type="ECO:0000313" key="14">
    <source>
        <dbReference type="Proteomes" id="UP000003781"/>
    </source>
</evidence>
<comment type="similarity">
    <text evidence="2 11 12">Belongs to the ATPase A chain family.</text>
</comment>
<evidence type="ECO:0000313" key="13">
    <source>
        <dbReference type="EMBL" id="EAZ88414.1"/>
    </source>
</evidence>
<evidence type="ECO:0000256" key="9">
    <source>
        <dbReference type="ARBA" id="ARBA00023136"/>
    </source>
</evidence>
<proteinExistence type="inferred from homology"/>
<feature type="transmembrane region" description="Helical" evidence="11">
    <location>
        <begin position="78"/>
        <end position="101"/>
    </location>
</feature>
<evidence type="ECO:0000256" key="1">
    <source>
        <dbReference type="ARBA" id="ARBA00004141"/>
    </source>
</evidence>
<evidence type="ECO:0000256" key="2">
    <source>
        <dbReference type="ARBA" id="ARBA00006810"/>
    </source>
</evidence>
<dbReference type="GO" id="GO:0042777">
    <property type="term" value="P:proton motive force-driven plasma membrane ATP synthesis"/>
    <property type="evidence" value="ECO:0007669"/>
    <property type="project" value="TreeGrafter"/>
</dbReference>
<feature type="transmembrane region" description="Helical" evidence="11">
    <location>
        <begin position="107"/>
        <end position="127"/>
    </location>
</feature>
<keyword evidence="6 11" id="KW-0375">Hydrogen ion transport</keyword>
<keyword evidence="3 11" id="KW-0813">Transport</keyword>
<keyword evidence="8 11" id="KW-0406">Ion transport</keyword>
<dbReference type="OrthoDB" id="9789241at2"/>
<sequence>MDITPDSIIYWQWQWINLNATIVFTWLVMLILVLGSWLITRTLSIEPPLSRWQVALEIIIEQISQQIRDASQQKADQFLPFIGTLFLFITMANLLTIFPVYQSPAGSLSTTAALALCVFVAVPIYGIKNVGVTNYLRHYIQPTPVMLPFNLISEISRTVSLAIRLFGNIMSTSLLVAILISIVPLFFPAVMTLFGLLVGVIQAYVFTILAMVYIASGMNIQQRKTGNNQS</sequence>
<organism evidence="13 14">
    <name type="scientific">Crocosphaera chwakensis CCY0110</name>
    <dbReference type="NCBI Taxonomy" id="391612"/>
    <lineage>
        <taxon>Bacteria</taxon>
        <taxon>Bacillati</taxon>
        <taxon>Cyanobacteriota</taxon>
        <taxon>Cyanophyceae</taxon>
        <taxon>Oscillatoriophycideae</taxon>
        <taxon>Chroococcales</taxon>
        <taxon>Aphanothecaceae</taxon>
        <taxon>Crocosphaera</taxon>
        <taxon>Crocosphaera chwakensis</taxon>
    </lineage>
</organism>
<dbReference type="NCBIfam" id="TIGR01131">
    <property type="entry name" value="ATP_synt_6_or_A"/>
    <property type="match status" value="1"/>
</dbReference>
<evidence type="ECO:0000256" key="7">
    <source>
        <dbReference type="ARBA" id="ARBA00022989"/>
    </source>
</evidence>
<keyword evidence="11" id="KW-0793">Thylakoid</keyword>
<comment type="subcellular location">
    <subcellularLocation>
        <location evidence="12">Cell membrane</location>
        <topology evidence="12">Multi-pass membrane protein</topology>
    </subcellularLocation>
    <subcellularLocation>
        <location evidence="11">Cellular thylakoid membrane</location>
        <topology evidence="11">Multi-pass membrane protein</topology>
    </subcellularLocation>
    <subcellularLocation>
        <location evidence="1">Membrane</location>
        <topology evidence="1">Multi-pass membrane protein</topology>
    </subcellularLocation>
</comment>
<keyword evidence="7 11" id="KW-1133">Transmembrane helix</keyword>
<evidence type="ECO:0000256" key="8">
    <source>
        <dbReference type="ARBA" id="ARBA00023065"/>
    </source>
</evidence>
<dbReference type="InterPro" id="IPR000568">
    <property type="entry name" value="ATP_synth_F0_asu"/>
</dbReference>
<dbReference type="PANTHER" id="PTHR42823">
    <property type="entry name" value="ATP SYNTHASE SUBUNIT A, CHLOROPLASTIC"/>
    <property type="match status" value="1"/>
</dbReference>
<dbReference type="InterPro" id="IPR035908">
    <property type="entry name" value="F0_ATP_A_sf"/>
</dbReference>
<comment type="caution">
    <text evidence="13">The sequence shown here is derived from an EMBL/GenBank/DDBJ whole genome shotgun (WGS) entry which is preliminary data.</text>
</comment>
<comment type="function">
    <text evidence="11 12">Key component of the proton channel; it plays a direct role in the translocation of protons across the membrane.</text>
</comment>
<keyword evidence="13" id="KW-0378">Hydrolase</keyword>
<dbReference type="Gene3D" id="1.20.120.220">
    <property type="entry name" value="ATP synthase, F0 complex, subunit A"/>
    <property type="match status" value="1"/>
</dbReference>
<gene>
    <name evidence="11" type="primary">atpB</name>
    <name evidence="11" type="synonym">atpI</name>
    <name evidence="13" type="ORF">CY0110_06429</name>
</gene>
<evidence type="ECO:0000256" key="6">
    <source>
        <dbReference type="ARBA" id="ARBA00022781"/>
    </source>
</evidence>
<evidence type="ECO:0000256" key="11">
    <source>
        <dbReference type="HAMAP-Rule" id="MF_01393"/>
    </source>
</evidence>
<dbReference type="NCBIfam" id="TIGR03306">
    <property type="entry name" value="altF1_A"/>
    <property type="match status" value="1"/>
</dbReference>
<keyword evidence="14" id="KW-1185">Reference proteome</keyword>
<evidence type="ECO:0000256" key="10">
    <source>
        <dbReference type="ARBA" id="ARBA00023310"/>
    </source>
</evidence>
<dbReference type="EMBL" id="AAXW01000084">
    <property type="protein sequence ID" value="EAZ88414.1"/>
    <property type="molecule type" value="Genomic_DNA"/>
</dbReference>
<feature type="transmembrane region" description="Helical" evidence="11">
    <location>
        <begin position="165"/>
        <end position="187"/>
    </location>
</feature>
<evidence type="ECO:0000256" key="3">
    <source>
        <dbReference type="ARBA" id="ARBA00022448"/>
    </source>
</evidence>
<protein>
    <recommendedName>
        <fullName evidence="11 12">ATP synthase subunit a</fullName>
    </recommendedName>
    <alternativeName>
        <fullName evidence="11">ATP synthase F0 sector subunit a</fullName>
    </alternativeName>
    <alternativeName>
        <fullName evidence="11">F-ATPase subunit 6</fullName>
    </alternativeName>
</protein>
<accession>A3IYM8</accession>
<dbReference type="GO" id="GO:0045259">
    <property type="term" value="C:proton-transporting ATP synthase complex"/>
    <property type="evidence" value="ECO:0007669"/>
    <property type="project" value="UniProtKB-KW"/>
</dbReference>
<dbReference type="CDD" id="cd00310">
    <property type="entry name" value="ATP-synt_Fo_a_6"/>
    <property type="match status" value="1"/>
</dbReference>
<dbReference type="Proteomes" id="UP000003781">
    <property type="component" value="Unassembled WGS sequence"/>
</dbReference>
<dbReference type="GO" id="GO:0016787">
    <property type="term" value="F:hydrolase activity"/>
    <property type="evidence" value="ECO:0007669"/>
    <property type="project" value="UniProtKB-KW"/>
</dbReference>
<dbReference type="NCBIfam" id="NF004481">
    <property type="entry name" value="PRK05815.2-3"/>
    <property type="match status" value="1"/>
</dbReference>
<dbReference type="PRINTS" id="PR00123">
    <property type="entry name" value="ATPASEA"/>
</dbReference>
<dbReference type="Pfam" id="PF00119">
    <property type="entry name" value="ATP-synt_A"/>
    <property type="match status" value="1"/>
</dbReference>
<dbReference type="PROSITE" id="PS00449">
    <property type="entry name" value="ATPASE_A"/>
    <property type="match status" value="1"/>
</dbReference>
<name>A3IYM8_9CHRO</name>
<evidence type="ECO:0000256" key="4">
    <source>
        <dbReference type="ARBA" id="ARBA00022547"/>
    </source>
</evidence>
<dbReference type="eggNOG" id="COG0356">
    <property type="taxonomic scope" value="Bacteria"/>
</dbReference>
<dbReference type="SUPFAM" id="SSF81336">
    <property type="entry name" value="F1F0 ATP synthase subunit A"/>
    <property type="match status" value="1"/>
</dbReference>
<reference evidence="13 14" key="1">
    <citation type="submission" date="2007-03" db="EMBL/GenBank/DDBJ databases">
        <authorList>
            <person name="Stal L."/>
            <person name="Ferriera S."/>
            <person name="Johnson J."/>
            <person name="Kravitz S."/>
            <person name="Beeson K."/>
            <person name="Sutton G."/>
            <person name="Rogers Y.-H."/>
            <person name="Friedman R."/>
            <person name="Frazier M."/>
            <person name="Venter J.C."/>
        </authorList>
    </citation>
    <scope>NUCLEOTIDE SEQUENCE [LARGE SCALE GENOMIC DNA]</scope>
    <source>
        <strain evidence="13 14">CCY0110</strain>
    </source>
</reference>
<dbReference type="InterPro" id="IPR023011">
    <property type="entry name" value="ATP_synth_F0_asu_AS"/>
</dbReference>
<dbReference type="InterPro" id="IPR045082">
    <property type="entry name" value="ATP_syn_F0_a_bact/chloroplast"/>
</dbReference>
<keyword evidence="9 11" id="KW-0472">Membrane</keyword>
<dbReference type="GO" id="GO:0046933">
    <property type="term" value="F:proton-transporting ATP synthase activity, rotational mechanism"/>
    <property type="evidence" value="ECO:0007669"/>
    <property type="project" value="UniProtKB-UniRule"/>
</dbReference>
<keyword evidence="10 11" id="KW-0066">ATP synthesis</keyword>
<dbReference type="RefSeq" id="WP_008278494.1">
    <property type="nucleotide sequence ID" value="NZ_AAXW01000084.1"/>
</dbReference>
<evidence type="ECO:0000256" key="5">
    <source>
        <dbReference type="ARBA" id="ARBA00022692"/>
    </source>
</evidence>